<protein>
    <submittedName>
        <fullName evidence="2">Uncharacterized protein</fullName>
    </submittedName>
</protein>
<name>A0A8S8ZJI4_SORMA</name>
<accession>A0A8S8ZJI4</accession>
<reference evidence="2 3" key="1">
    <citation type="submission" date="2017-07" db="EMBL/GenBank/DDBJ databases">
        <title>Genome sequence of the Sordaria macrospora wild type strain R19027.</title>
        <authorList>
            <person name="Nowrousian M."/>
            <person name="Teichert I."/>
            <person name="Kueck U."/>
        </authorList>
    </citation>
    <scope>NUCLEOTIDE SEQUENCE [LARGE SCALE GENOMIC DNA]</scope>
    <source>
        <strain evidence="2 3">R19027</strain>
        <tissue evidence="2">Mycelium</tissue>
    </source>
</reference>
<evidence type="ECO:0000256" key="1">
    <source>
        <dbReference type="SAM" id="MobiDB-lite"/>
    </source>
</evidence>
<comment type="caution">
    <text evidence="2">The sequence shown here is derived from an EMBL/GenBank/DDBJ whole genome shotgun (WGS) entry which is preliminary data.</text>
</comment>
<dbReference type="VEuPathDB" id="FungiDB:SMAC_07985"/>
<dbReference type="Proteomes" id="UP000433876">
    <property type="component" value="Unassembled WGS sequence"/>
</dbReference>
<organism evidence="2 3">
    <name type="scientific">Sordaria macrospora</name>
    <dbReference type="NCBI Taxonomy" id="5147"/>
    <lineage>
        <taxon>Eukaryota</taxon>
        <taxon>Fungi</taxon>
        <taxon>Dikarya</taxon>
        <taxon>Ascomycota</taxon>
        <taxon>Pezizomycotina</taxon>
        <taxon>Sordariomycetes</taxon>
        <taxon>Sordariomycetidae</taxon>
        <taxon>Sordariales</taxon>
        <taxon>Sordariaceae</taxon>
        <taxon>Sordaria</taxon>
    </lineage>
</organism>
<gene>
    <name evidence="2" type="ORF">SMACR_07985</name>
</gene>
<evidence type="ECO:0000313" key="3">
    <source>
        <dbReference type="Proteomes" id="UP000433876"/>
    </source>
</evidence>
<sequence>MSKKIHEDGLDSGGHVDVDPSGQPEDPELLILVVKEVFHHLWCGRWYPYVKPAYGLEWWEIVFPLPETNQTINSDTGEKLPDFHLLMEMMQDDISAKRIGFAIAGLVVLTNEDLKKCAESYVDDRGGNRLAISESHLKRWIRTMGIMVDILRKPCFFAYEAFQIIWKRLDIARDDDGRRAPCVDKKDVLRILSNGTSGCGWDETGGRFSLLKAGFQEFMDESQETWIGKGRDRELTLFYVD</sequence>
<evidence type="ECO:0000313" key="2">
    <source>
        <dbReference type="EMBL" id="KAA8629388.1"/>
    </source>
</evidence>
<proteinExistence type="predicted"/>
<feature type="region of interest" description="Disordered" evidence="1">
    <location>
        <begin position="1"/>
        <end position="22"/>
    </location>
</feature>
<feature type="compositionally biased region" description="Basic and acidic residues" evidence="1">
    <location>
        <begin position="1"/>
        <end position="18"/>
    </location>
</feature>
<dbReference type="AlphaFoldDB" id="A0A8S8ZJI4"/>
<dbReference type="EMBL" id="NMPR01000138">
    <property type="protein sequence ID" value="KAA8629388.1"/>
    <property type="molecule type" value="Genomic_DNA"/>
</dbReference>